<evidence type="ECO:0000313" key="2">
    <source>
        <dbReference type="Proteomes" id="UP001597441"/>
    </source>
</evidence>
<dbReference type="EMBL" id="JBHULK010000001">
    <property type="protein sequence ID" value="MFD2533557.1"/>
    <property type="molecule type" value="Genomic_DNA"/>
</dbReference>
<keyword evidence="2" id="KW-1185">Reference proteome</keyword>
<accession>A0ABW5JNC5</accession>
<dbReference type="RefSeq" id="WP_388012397.1">
    <property type="nucleotide sequence ID" value="NZ_JBHUDT010000001.1"/>
</dbReference>
<proteinExistence type="predicted"/>
<organism evidence="1 2">
    <name type="scientific">Gelatiniphilus marinus</name>
    <dbReference type="NCBI Taxonomy" id="1759464"/>
    <lineage>
        <taxon>Bacteria</taxon>
        <taxon>Pseudomonadati</taxon>
        <taxon>Bacteroidota</taxon>
        <taxon>Flavobacteriia</taxon>
        <taxon>Flavobacteriales</taxon>
        <taxon>Flavobacteriaceae</taxon>
        <taxon>Gelatiniphilus</taxon>
    </lineage>
</organism>
<reference evidence="2" key="1">
    <citation type="journal article" date="2019" name="Int. J. Syst. Evol. Microbiol.">
        <title>The Global Catalogue of Microorganisms (GCM) 10K type strain sequencing project: providing services to taxonomists for standard genome sequencing and annotation.</title>
        <authorList>
            <consortium name="The Broad Institute Genomics Platform"/>
            <consortium name="The Broad Institute Genome Sequencing Center for Infectious Disease"/>
            <person name="Wu L."/>
            <person name="Ma J."/>
        </authorList>
    </citation>
    <scope>NUCLEOTIDE SEQUENCE [LARGE SCALE GENOMIC DNA]</scope>
    <source>
        <strain evidence="2">KCTC 42903</strain>
    </source>
</reference>
<dbReference type="Proteomes" id="UP001597441">
    <property type="component" value="Unassembled WGS sequence"/>
</dbReference>
<comment type="caution">
    <text evidence="1">The sequence shown here is derived from an EMBL/GenBank/DDBJ whole genome shotgun (WGS) entry which is preliminary data.</text>
</comment>
<evidence type="ECO:0000313" key="1">
    <source>
        <dbReference type="EMBL" id="MFD2533557.1"/>
    </source>
</evidence>
<sequence length="72" mass="8536">MKKYLIFIILISSFGFKTQHNQEELGFRQELKKTFIEGPSREDCLEEISKLEDRYLKHVKNLKGILGMKMCL</sequence>
<protein>
    <submittedName>
        <fullName evidence="1">Uncharacterized protein</fullName>
    </submittedName>
</protein>
<gene>
    <name evidence="1" type="ORF">ACFSQS_00460</name>
</gene>
<name>A0ABW5JNC5_9FLAO</name>